<evidence type="ECO:0000256" key="1">
    <source>
        <dbReference type="ARBA" id="ARBA00004049"/>
    </source>
</evidence>
<organism evidence="8 9">
    <name type="scientific">Lactuca sativa</name>
    <name type="common">Garden lettuce</name>
    <dbReference type="NCBI Taxonomy" id="4236"/>
    <lineage>
        <taxon>Eukaryota</taxon>
        <taxon>Viridiplantae</taxon>
        <taxon>Streptophyta</taxon>
        <taxon>Embryophyta</taxon>
        <taxon>Tracheophyta</taxon>
        <taxon>Spermatophyta</taxon>
        <taxon>Magnoliopsida</taxon>
        <taxon>eudicotyledons</taxon>
        <taxon>Gunneridae</taxon>
        <taxon>Pentapetalae</taxon>
        <taxon>asterids</taxon>
        <taxon>campanulids</taxon>
        <taxon>Asterales</taxon>
        <taxon>Asteraceae</taxon>
        <taxon>Cichorioideae</taxon>
        <taxon>Cichorieae</taxon>
        <taxon>Lactucinae</taxon>
        <taxon>Lactuca</taxon>
    </lineage>
</organism>
<evidence type="ECO:0000313" key="9">
    <source>
        <dbReference type="Proteomes" id="UP000235145"/>
    </source>
</evidence>
<dbReference type="InterPro" id="IPR044607">
    <property type="entry name" value="RKD-like"/>
</dbReference>
<keyword evidence="6" id="KW-0539">Nucleus</keyword>
<keyword evidence="4" id="KW-0238">DNA-binding</keyword>
<dbReference type="Pfam" id="PF02042">
    <property type="entry name" value="RWP-RK"/>
    <property type="match status" value="1"/>
</dbReference>
<dbReference type="EMBL" id="NBSK02000009">
    <property type="protein sequence ID" value="KAJ0186694.1"/>
    <property type="molecule type" value="Genomic_DNA"/>
</dbReference>
<keyword evidence="3" id="KW-0175">Coiled coil</keyword>
<gene>
    <name evidence="8" type="ORF">LSAT_V11C900477230</name>
</gene>
<keyword evidence="9" id="KW-1185">Reference proteome</keyword>
<comment type="function">
    <text evidence="1">Putative transcription factor.</text>
</comment>
<evidence type="ECO:0000256" key="4">
    <source>
        <dbReference type="ARBA" id="ARBA00023125"/>
    </source>
</evidence>
<evidence type="ECO:0000259" key="7">
    <source>
        <dbReference type="PROSITE" id="PS51519"/>
    </source>
</evidence>
<name>A0A9R1WST4_LACSA</name>
<evidence type="ECO:0000256" key="5">
    <source>
        <dbReference type="ARBA" id="ARBA00023163"/>
    </source>
</evidence>
<dbReference type="PANTHER" id="PTHR46373">
    <property type="entry name" value="PROTEIN RKD4"/>
    <property type="match status" value="1"/>
</dbReference>
<protein>
    <recommendedName>
        <fullName evidence="7">RWP-RK domain-containing protein</fullName>
    </recommendedName>
</protein>
<dbReference type="AlphaFoldDB" id="A0A9R1WST4"/>
<evidence type="ECO:0000256" key="2">
    <source>
        <dbReference type="ARBA" id="ARBA00023015"/>
    </source>
</evidence>
<dbReference type="GO" id="GO:0003700">
    <property type="term" value="F:DNA-binding transcription factor activity"/>
    <property type="evidence" value="ECO:0007669"/>
    <property type="project" value="InterPro"/>
</dbReference>
<dbReference type="PROSITE" id="PS51519">
    <property type="entry name" value="RWP_RK"/>
    <property type="match status" value="1"/>
</dbReference>
<evidence type="ECO:0000313" key="8">
    <source>
        <dbReference type="EMBL" id="KAJ0186694.1"/>
    </source>
</evidence>
<reference evidence="8 9" key="1">
    <citation type="journal article" date="2017" name="Nat. Commun.">
        <title>Genome assembly with in vitro proximity ligation data and whole-genome triplication in lettuce.</title>
        <authorList>
            <person name="Reyes-Chin-Wo S."/>
            <person name="Wang Z."/>
            <person name="Yang X."/>
            <person name="Kozik A."/>
            <person name="Arikit S."/>
            <person name="Song C."/>
            <person name="Xia L."/>
            <person name="Froenicke L."/>
            <person name="Lavelle D.O."/>
            <person name="Truco M.J."/>
            <person name="Xia R."/>
            <person name="Zhu S."/>
            <person name="Xu C."/>
            <person name="Xu H."/>
            <person name="Xu X."/>
            <person name="Cox K."/>
            <person name="Korf I."/>
            <person name="Meyers B.C."/>
            <person name="Michelmore R.W."/>
        </authorList>
    </citation>
    <scope>NUCLEOTIDE SEQUENCE [LARGE SCALE GENOMIC DNA]</scope>
    <source>
        <strain evidence="9">cv. Salinas</strain>
        <tissue evidence="8">Seedlings</tissue>
    </source>
</reference>
<feature type="domain" description="RWP-RK" evidence="7">
    <location>
        <begin position="128"/>
        <end position="211"/>
    </location>
</feature>
<evidence type="ECO:0000256" key="6">
    <source>
        <dbReference type="ARBA" id="ARBA00023242"/>
    </source>
</evidence>
<comment type="caution">
    <text evidence="8">The sequence shown here is derived from an EMBL/GenBank/DDBJ whole genome shotgun (WGS) entry which is preliminary data.</text>
</comment>
<dbReference type="Proteomes" id="UP000235145">
    <property type="component" value="Unassembled WGS sequence"/>
</dbReference>
<keyword evidence="2" id="KW-0805">Transcription regulation</keyword>
<proteinExistence type="predicted"/>
<dbReference type="GO" id="GO:0003677">
    <property type="term" value="F:DNA binding"/>
    <property type="evidence" value="ECO:0007669"/>
    <property type="project" value="UniProtKB-KW"/>
</dbReference>
<dbReference type="PANTHER" id="PTHR46373:SF20">
    <property type="entry name" value="PROTEIN RKD1"/>
    <property type="match status" value="1"/>
</dbReference>
<accession>A0A9R1WST4</accession>
<keyword evidence="5" id="KW-0804">Transcription</keyword>
<evidence type="ECO:0000256" key="3">
    <source>
        <dbReference type="ARBA" id="ARBA00023054"/>
    </source>
</evidence>
<dbReference type="InterPro" id="IPR003035">
    <property type="entry name" value="RWP-RK_dom"/>
</dbReference>
<sequence length="421" mass="48450">MPGDMFDHHDYKLSEKLHEVLDQNVSTILKKDQNIISRNEFHDFDPLEDISLWDCWCDGLPFLSNNDDNSDCHSEVAAATTNLLGFQDFKPIEDLSFWDCWEDGNLPLVSFNEDSKSGGEATCSSSAATTDHGGRKVAKRLRRLEFEEIEKYFEMPIIMAAKELGIGLTVLKKRCRELNINRWPHRKLKSLQSLIQNAKELGLKEEIETLEGHKKMMEKLPASLKVPIDFSSQYLDTHCVDLFLPPMPFSRIKAFLLLILDLNQLNYDLWWELFQTYCTGFGVHGHLDGTSKPKGDKDEEWSTLDSLVKMWIYGTLTQSLINMVTKPSSTAHSLMLDIEALFHNKDARIMELENKLQQMIMGDQSINEFYEKMKVTIYLLVIKTINIIHHIKVTTMYLKNVIISVNVSKSHVKNQSKFLPS</sequence>